<evidence type="ECO:0000313" key="1">
    <source>
        <dbReference type="EMBL" id="AWV98124.1"/>
    </source>
</evidence>
<dbReference type="OrthoDB" id="1120381at2"/>
<dbReference type="Proteomes" id="UP000249873">
    <property type="component" value="Chromosome"/>
</dbReference>
<sequence>MPLESTTSKISSETLINRSKINSEETINYLKDRNLETFADLEGLNSMCYIEAIHKDYYLHSKSYDLDFDIETTWNGYMNVPPSISWSGSKLSFSFAYDKQPRNISYEGDKYDGLKDDQLIFIVIKLLFGLFKLAVTHYVSKVSPEEKMVKLCYVDGGKSSGSQYIRFEKIDENRTRVIHDTRYKSDSKFRDEKLYPILHEMIISQFHNNVKKYLTSNH</sequence>
<dbReference type="KEGG" id="als:DJ013_08030"/>
<protein>
    <submittedName>
        <fullName evidence="1">Uncharacterized protein</fullName>
    </submittedName>
</protein>
<accession>A0A2Z4GAF3</accession>
<reference evidence="1 2" key="1">
    <citation type="submission" date="2018-05" db="EMBL/GenBank/DDBJ databases">
        <title>Complete genome sequence of Arcticibacterium luteifluviistationis SM1504T, a cytophagaceae bacterium isolated from Arctic surface seawater.</title>
        <authorList>
            <person name="Li Y."/>
            <person name="Qin Q.-L."/>
        </authorList>
    </citation>
    <scope>NUCLEOTIDE SEQUENCE [LARGE SCALE GENOMIC DNA]</scope>
    <source>
        <strain evidence="1 2">SM1504</strain>
    </source>
</reference>
<dbReference type="AlphaFoldDB" id="A0A2Z4GAF3"/>
<organism evidence="1 2">
    <name type="scientific">Arcticibacterium luteifluviistationis</name>
    <dbReference type="NCBI Taxonomy" id="1784714"/>
    <lineage>
        <taxon>Bacteria</taxon>
        <taxon>Pseudomonadati</taxon>
        <taxon>Bacteroidota</taxon>
        <taxon>Cytophagia</taxon>
        <taxon>Cytophagales</taxon>
        <taxon>Leadbetterellaceae</taxon>
        <taxon>Arcticibacterium</taxon>
    </lineage>
</organism>
<keyword evidence="2" id="KW-1185">Reference proteome</keyword>
<evidence type="ECO:0000313" key="2">
    <source>
        <dbReference type="Proteomes" id="UP000249873"/>
    </source>
</evidence>
<proteinExistence type="predicted"/>
<dbReference type="RefSeq" id="WP_111371226.1">
    <property type="nucleotide sequence ID" value="NZ_CP029480.1"/>
</dbReference>
<gene>
    <name evidence="1" type="ORF">DJ013_08030</name>
</gene>
<name>A0A2Z4GAF3_9BACT</name>
<dbReference type="EMBL" id="CP029480">
    <property type="protein sequence ID" value="AWV98124.1"/>
    <property type="molecule type" value="Genomic_DNA"/>
</dbReference>